<feature type="domain" description="EGF-like" evidence="5">
    <location>
        <begin position="25"/>
        <end position="58"/>
    </location>
</feature>
<dbReference type="GO" id="GO:0031012">
    <property type="term" value="C:extracellular matrix"/>
    <property type="evidence" value="ECO:0007669"/>
    <property type="project" value="TreeGrafter"/>
</dbReference>
<keyword evidence="1" id="KW-0677">Repeat</keyword>
<dbReference type="InterPro" id="IPR001007">
    <property type="entry name" value="VWF_dom"/>
</dbReference>
<dbReference type="Proteomes" id="UP000314294">
    <property type="component" value="Unassembled WGS sequence"/>
</dbReference>
<organism evidence="7 8">
    <name type="scientific">Liparis tanakae</name>
    <name type="common">Tanaka's snailfish</name>
    <dbReference type="NCBI Taxonomy" id="230148"/>
    <lineage>
        <taxon>Eukaryota</taxon>
        <taxon>Metazoa</taxon>
        <taxon>Chordata</taxon>
        <taxon>Craniata</taxon>
        <taxon>Vertebrata</taxon>
        <taxon>Euteleostomi</taxon>
        <taxon>Actinopterygii</taxon>
        <taxon>Neopterygii</taxon>
        <taxon>Teleostei</taxon>
        <taxon>Neoteleostei</taxon>
        <taxon>Acanthomorphata</taxon>
        <taxon>Eupercaria</taxon>
        <taxon>Perciformes</taxon>
        <taxon>Cottioidei</taxon>
        <taxon>Cottales</taxon>
        <taxon>Liparidae</taxon>
        <taxon>Liparis</taxon>
    </lineage>
</organism>
<dbReference type="OrthoDB" id="8921018at2759"/>
<feature type="disulfide bond" evidence="4">
    <location>
        <begin position="29"/>
        <end position="39"/>
    </location>
</feature>
<proteinExistence type="predicted"/>
<name>A0A4Z2FM50_9TELE</name>
<evidence type="ECO:0000313" key="8">
    <source>
        <dbReference type="Proteomes" id="UP000314294"/>
    </source>
</evidence>
<evidence type="ECO:0000256" key="1">
    <source>
        <dbReference type="ARBA" id="ARBA00022737"/>
    </source>
</evidence>
<evidence type="ECO:0000259" key="6">
    <source>
        <dbReference type="PROSITE" id="PS51233"/>
    </source>
</evidence>
<dbReference type="InterPro" id="IPR036084">
    <property type="entry name" value="Ser_inhib-like_sf"/>
</dbReference>
<evidence type="ECO:0000256" key="3">
    <source>
        <dbReference type="ARBA" id="ARBA00023180"/>
    </source>
</evidence>
<dbReference type="SUPFAM" id="SSF57567">
    <property type="entry name" value="Serine protease inhibitors"/>
    <property type="match status" value="1"/>
</dbReference>
<dbReference type="InterPro" id="IPR058754">
    <property type="entry name" value="OTOGL-like_N"/>
</dbReference>
<dbReference type="InterPro" id="IPR014853">
    <property type="entry name" value="VWF/SSPO/ZAN-like_Cys-rich_dom"/>
</dbReference>
<protein>
    <submittedName>
        <fullName evidence="7">Otogelin</fullName>
    </submittedName>
</protein>
<gene>
    <name evidence="7" type="primary">OTOG_1</name>
    <name evidence="7" type="ORF">EYF80_047715</name>
</gene>
<dbReference type="Pfam" id="PF01826">
    <property type="entry name" value="TIL"/>
    <property type="match status" value="1"/>
</dbReference>
<dbReference type="PROSITE" id="PS50026">
    <property type="entry name" value="EGF_3"/>
    <property type="match status" value="1"/>
</dbReference>
<keyword evidence="2 4" id="KW-1015">Disulfide bond</keyword>
<dbReference type="Pfam" id="PF00094">
    <property type="entry name" value="VWD"/>
    <property type="match status" value="2"/>
</dbReference>
<comment type="caution">
    <text evidence="7">The sequence shown here is derived from an EMBL/GenBank/DDBJ whole genome shotgun (WGS) entry which is preliminary data.</text>
</comment>
<keyword evidence="4" id="KW-0245">EGF-like domain</keyword>
<dbReference type="Gene3D" id="2.10.25.10">
    <property type="entry name" value="Laminin"/>
    <property type="match status" value="1"/>
</dbReference>
<dbReference type="GO" id="GO:0005615">
    <property type="term" value="C:extracellular space"/>
    <property type="evidence" value="ECO:0007669"/>
    <property type="project" value="TreeGrafter"/>
</dbReference>
<dbReference type="Pfam" id="PF25961">
    <property type="entry name" value="OTOGL_N"/>
    <property type="match status" value="1"/>
</dbReference>
<sequence>MSPPMGHNSLTDILRFKDTALASLSEEPCALRCLNGGQCAAWESCDCSLYQATGHRCQTGGFGPSPGFPLPDSCHVPSLGAFEVERFSWKINESFLLDRQDAPDMSLTLKLLLRETLSLPYFIQVSCQSSLKVHNDPDCGSAPYTCHRSVSLFLPWDGELRLHADNVERISQYVLVTQQRGFTLAWEGRGGSVYVKLSPEFVGRTCGLCGNFNADVQDDLKTSYGVLTHDVEMFGNSWVEAEPHEAPCPMVHPGFSSPCAAVEAHVLQVRREESEHEGRRGPSSARETRLCVSWLQEVEDVCAMLLDPPFQSCHDFVSPLSYMASCSNDLCIDPTQPSHGVSWWLGSVTLNVASVSNMSPAATLKLTGVREQTPAAETPMGLIGYRPRSNRPAFPLRPASLGSVQSGPRGEEVCQVFGEYARACAHADHPLHDWRRHIPQCEKQCPPGLQYRECISCCPASCDLERTCIDSKLACLDGCYCPDDLIFEDGGCVAPSDCRCEYRGLFYPSGQTLQEECSSCTCEGGAWNCTAYSCPGECSVTGDMHFHSFDGRLYTFAATCQYVLAKSRNSGKFTVTVQNAPCGAVSHKNKQTNKQTNKETRKQPTKETLFFKVFL</sequence>
<dbReference type="EMBL" id="SRLO01001059">
    <property type="protein sequence ID" value="TNN42101.1"/>
    <property type="molecule type" value="Genomic_DNA"/>
</dbReference>
<dbReference type="InterPro" id="IPR050780">
    <property type="entry name" value="Mucin_vWF_Thrombospondin_sf"/>
</dbReference>
<dbReference type="PANTHER" id="PTHR11339">
    <property type="entry name" value="EXTRACELLULAR MATRIX GLYCOPROTEIN RELATED"/>
    <property type="match status" value="1"/>
</dbReference>
<dbReference type="Pfam" id="PF08742">
    <property type="entry name" value="C8"/>
    <property type="match status" value="1"/>
</dbReference>
<evidence type="ECO:0000313" key="7">
    <source>
        <dbReference type="EMBL" id="TNN42101.1"/>
    </source>
</evidence>
<dbReference type="PANTHER" id="PTHR11339:SF228">
    <property type="entry name" value="OTOGELIN"/>
    <property type="match status" value="1"/>
</dbReference>
<evidence type="ECO:0000259" key="5">
    <source>
        <dbReference type="PROSITE" id="PS50026"/>
    </source>
</evidence>
<dbReference type="PROSITE" id="PS51233">
    <property type="entry name" value="VWFD"/>
    <property type="match status" value="2"/>
</dbReference>
<dbReference type="InterPro" id="IPR001846">
    <property type="entry name" value="VWF_type-D"/>
</dbReference>
<keyword evidence="3" id="KW-0325">Glycoprotein</keyword>
<feature type="domain" description="VWFD" evidence="6">
    <location>
        <begin position="37"/>
        <end position="249"/>
    </location>
</feature>
<accession>A0A4Z2FM50</accession>
<feature type="domain" description="VWFD" evidence="6">
    <location>
        <begin position="536"/>
        <end position="615"/>
    </location>
</feature>
<dbReference type="AlphaFoldDB" id="A0A4Z2FM50"/>
<dbReference type="InterPro" id="IPR002919">
    <property type="entry name" value="TIL_dom"/>
</dbReference>
<dbReference type="CDD" id="cd19941">
    <property type="entry name" value="TIL"/>
    <property type="match status" value="1"/>
</dbReference>
<keyword evidence="8" id="KW-1185">Reference proteome</keyword>
<reference evidence="7 8" key="1">
    <citation type="submission" date="2019-03" db="EMBL/GenBank/DDBJ databases">
        <title>First draft genome of Liparis tanakae, snailfish: a comprehensive survey of snailfish specific genes.</title>
        <authorList>
            <person name="Kim W."/>
            <person name="Song I."/>
            <person name="Jeong J.-H."/>
            <person name="Kim D."/>
            <person name="Kim S."/>
            <person name="Ryu S."/>
            <person name="Song J.Y."/>
            <person name="Lee S.K."/>
        </authorList>
    </citation>
    <scope>NUCLEOTIDE SEQUENCE [LARGE SCALE GENOMIC DNA]</scope>
    <source>
        <tissue evidence="7">Muscle</tissue>
    </source>
</reference>
<evidence type="ECO:0000256" key="4">
    <source>
        <dbReference type="PROSITE-ProRule" id="PRU00076"/>
    </source>
</evidence>
<dbReference type="SMART" id="SM00215">
    <property type="entry name" value="VWC_out"/>
    <property type="match status" value="1"/>
</dbReference>
<evidence type="ECO:0000256" key="2">
    <source>
        <dbReference type="ARBA" id="ARBA00023157"/>
    </source>
</evidence>
<comment type="caution">
    <text evidence="4">Lacks conserved residue(s) required for the propagation of feature annotation.</text>
</comment>
<dbReference type="InterPro" id="IPR000742">
    <property type="entry name" value="EGF"/>
</dbReference>